<keyword evidence="4" id="KW-1185">Reference proteome</keyword>
<organism evidence="3 4">
    <name type="scientific">Enterococcus alishanensis</name>
    <dbReference type="NCBI Taxonomy" id="1303817"/>
    <lineage>
        <taxon>Bacteria</taxon>
        <taxon>Bacillati</taxon>
        <taxon>Bacillota</taxon>
        <taxon>Bacilli</taxon>
        <taxon>Lactobacillales</taxon>
        <taxon>Enterococcaceae</taxon>
        <taxon>Enterococcus</taxon>
    </lineage>
</organism>
<dbReference type="Proteomes" id="UP000774130">
    <property type="component" value="Unassembled WGS sequence"/>
</dbReference>
<proteinExistence type="predicted"/>
<dbReference type="Pfam" id="PF01081">
    <property type="entry name" value="Aldolase"/>
    <property type="match status" value="1"/>
</dbReference>
<dbReference type="GO" id="GO:0008675">
    <property type="term" value="F:2-dehydro-3-deoxy-phosphogluconate aldolase activity"/>
    <property type="evidence" value="ECO:0007669"/>
    <property type="project" value="UniProtKB-EC"/>
</dbReference>
<evidence type="ECO:0000313" key="3">
    <source>
        <dbReference type="EMBL" id="MBV7391220.1"/>
    </source>
</evidence>
<accession>A0ABS6TE93</accession>
<comment type="caution">
    <text evidence="3">The sequence shown here is derived from an EMBL/GenBank/DDBJ whole genome shotgun (WGS) entry which is preliminary data.</text>
</comment>
<dbReference type="GO" id="GO:0008700">
    <property type="term" value="F:(R,S)-4-hydroxy-2-oxoglutarate aldolase activity"/>
    <property type="evidence" value="ECO:0007669"/>
    <property type="project" value="UniProtKB-EC"/>
</dbReference>
<protein>
    <submittedName>
        <fullName evidence="3">Bifunctional 4-hydroxy-2-oxoglutarate aldolase/2-dehydro-3-deoxy-phosphogluconate aldolase</fullName>
        <ecNumber evidence="3">4.1.2.14</ecNumber>
        <ecNumber evidence="3">4.1.3.16</ecNumber>
    </submittedName>
</protein>
<dbReference type="EMBL" id="JAHUZB010000004">
    <property type="protein sequence ID" value="MBV7391220.1"/>
    <property type="molecule type" value="Genomic_DNA"/>
</dbReference>
<dbReference type="PROSITE" id="PS00160">
    <property type="entry name" value="ALDOLASE_KDPG_KHG_2"/>
    <property type="match status" value="1"/>
</dbReference>
<dbReference type="EC" id="4.1.3.16" evidence="3"/>
<evidence type="ECO:0000256" key="1">
    <source>
        <dbReference type="ARBA" id="ARBA00023239"/>
    </source>
</evidence>
<name>A0ABS6TE93_9ENTE</name>
<dbReference type="InterPro" id="IPR000887">
    <property type="entry name" value="Aldlse_KDPG_KHG"/>
</dbReference>
<dbReference type="NCBIfam" id="TIGR01182">
    <property type="entry name" value="eda"/>
    <property type="match status" value="1"/>
</dbReference>
<evidence type="ECO:0000256" key="2">
    <source>
        <dbReference type="ARBA" id="ARBA00023277"/>
    </source>
</evidence>
<dbReference type="InterPro" id="IPR031338">
    <property type="entry name" value="KDPG/KHG_AS_2"/>
</dbReference>
<sequence length="208" mass="22510">MKQHPVYLKMKEARLLPLYTATDLTYLPIVEKILVDHSLPLIEVTFRSDLAVAAIKQLSASGDLMVGAGTVKTKEQAVAAIENGAQFIVSPAIVPEVVLYCKEKNIPVFPGVATPGDLQRALELGLDVVKFFPADVYGGLKAIKALSGPYFEMSFVPTGGINKNNLAEYLSFDKILAVGGSFILSEDVVKEDNGEKASLILDELMKIK</sequence>
<keyword evidence="1 3" id="KW-0456">Lyase</keyword>
<evidence type="ECO:0000313" key="4">
    <source>
        <dbReference type="Proteomes" id="UP000774130"/>
    </source>
</evidence>
<dbReference type="EC" id="4.1.2.14" evidence="3"/>
<gene>
    <name evidence="3" type="primary">eda</name>
    <name evidence="3" type="ORF">KUA55_11060</name>
</gene>
<dbReference type="PANTHER" id="PTHR30246">
    <property type="entry name" value="2-KETO-3-DEOXY-6-PHOSPHOGLUCONATE ALDOLASE"/>
    <property type="match status" value="1"/>
</dbReference>
<keyword evidence="2" id="KW-0119">Carbohydrate metabolism</keyword>
<dbReference type="CDD" id="cd00452">
    <property type="entry name" value="KDPG_aldolase"/>
    <property type="match status" value="1"/>
</dbReference>
<dbReference type="PANTHER" id="PTHR30246:SF1">
    <property type="entry name" value="2-DEHYDRO-3-DEOXY-6-PHOSPHOGALACTONATE ALDOLASE-RELATED"/>
    <property type="match status" value="1"/>
</dbReference>
<dbReference type="RefSeq" id="WP_218326721.1">
    <property type="nucleotide sequence ID" value="NZ_JAHUZB010000004.1"/>
</dbReference>
<reference evidence="3 4" key="1">
    <citation type="submission" date="2021-06" db="EMBL/GenBank/DDBJ databases">
        <title>Enterococcus alishanensis sp. nov., a novel lactic acid bacterium isolated from fresh coffee beans.</title>
        <authorList>
            <person name="Chen Y.-S."/>
        </authorList>
    </citation>
    <scope>NUCLEOTIDE SEQUENCE [LARGE SCALE GENOMIC DNA]</scope>
    <source>
        <strain evidence="3 4">ALS3</strain>
    </source>
</reference>